<comment type="caution">
    <text evidence="3">The sequence shown here is derived from an EMBL/GenBank/DDBJ whole genome shotgun (WGS) entry which is preliminary data.</text>
</comment>
<evidence type="ECO:0000313" key="3">
    <source>
        <dbReference type="EMBL" id="TQM13727.1"/>
    </source>
</evidence>
<evidence type="ECO:0008006" key="5">
    <source>
        <dbReference type="Google" id="ProtNLM"/>
    </source>
</evidence>
<keyword evidence="1" id="KW-0175">Coiled coil</keyword>
<dbReference type="OrthoDB" id="3202351at2"/>
<feature type="region of interest" description="Disordered" evidence="2">
    <location>
        <begin position="888"/>
        <end position="927"/>
    </location>
</feature>
<evidence type="ECO:0000256" key="2">
    <source>
        <dbReference type="SAM" id="MobiDB-lite"/>
    </source>
</evidence>
<gene>
    <name evidence="3" type="ORF">FB558_0480</name>
</gene>
<dbReference type="EMBL" id="VFPA01000001">
    <property type="protein sequence ID" value="TQM13727.1"/>
    <property type="molecule type" value="Genomic_DNA"/>
</dbReference>
<protein>
    <recommendedName>
        <fullName evidence="5">Chromosome segregation ATPase</fullName>
    </recommendedName>
</protein>
<proteinExistence type="predicted"/>
<dbReference type="Proteomes" id="UP000315677">
    <property type="component" value="Unassembled WGS sequence"/>
</dbReference>
<organism evidence="3 4">
    <name type="scientific">Pseudonocardia kunmingensis</name>
    <dbReference type="NCBI Taxonomy" id="630975"/>
    <lineage>
        <taxon>Bacteria</taxon>
        <taxon>Bacillati</taxon>
        <taxon>Actinomycetota</taxon>
        <taxon>Actinomycetes</taxon>
        <taxon>Pseudonocardiales</taxon>
        <taxon>Pseudonocardiaceae</taxon>
        <taxon>Pseudonocardia</taxon>
    </lineage>
</organism>
<name>A0A543DWK6_9PSEU</name>
<dbReference type="RefSeq" id="WP_142047667.1">
    <property type="nucleotide sequence ID" value="NZ_VFPA01000001.1"/>
</dbReference>
<evidence type="ECO:0000256" key="1">
    <source>
        <dbReference type="SAM" id="Coils"/>
    </source>
</evidence>
<accession>A0A543DWK6</accession>
<feature type="region of interest" description="Disordered" evidence="2">
    <location>
        <begin position="1051"/>
        <end position="1071"/>
    </location>
</feature>
<feature type="coiled-coil region" evidence="1">
    <location>
        <begin position="525"/>
        <end position="552"/>
    </location>
</feature>
<evidence type="ECO:0000313" key="4">
    <source>
        <dbReference type="Proteomes" id="UP000315677"/>
    </source>
</evidence>
<feature type="compositionally biased region" description="Basic and acidic residues" evidence="2">
    <location>
        <begin position="894"/>
        <end position="910"/>
    </location>
</feature>
<keyword evidence="4" id="KW-1185">Reference proteome</keyword>
<sequence length="1489" mass="158093">MYELARVRLFSVGPPGARYSDVTLDLRGVGPAVRGVAAQADLFAPDDLERVPRRPSPASVLFLENGGGKSVLLKLVFSVLLPGRRQVVGTTSTTVLEKFVLGEDVAHVVLEWMHTRTGQLLVTGKVSEWRGHVTSSDPEKLGAAWYSFRPGAGFGLDELPFTVDGRRVTTAGFKDRVQEEHRRRPALELVWETGPRDWTRHLADAGLDPELFRYQRAMNAGEGEAAEAFAFPSDEAFVDFLLRAVLDPDEPQNLADLVAGYATRLAQRADLEHERDFVEGTLARLGPLTGAERAAAAARDGEATAQAGARTLAAAIAARRAAEDERAGAAAAAHADAQERVRGAEAEERRRHGIATELRRRVALLELAAAQDAEAAARRAHDEAERQVAGWQAVEPLLRHQVAEAEARRLRGVVDAEQERARPALRARQDAARALAAGLRAMAGEADAAAGAAEEAATAADGRADAARAAELAEAGNAATHAASAEQARGELARVERATATAVTAGHLREGEDVAAAGAAAEAEAGSAAEELAALHAELTELRRARRGADERRSAARRADDAARAAAERAESVLAAAMAARDALAGEGRLADLLGVEEIRPDTDASALEERLGAAIGAGDRRRTELLAAQERDTRALRALGDGGLLPEPAEIEQVLGVLEAAGITAYSGWRYLTMLDGARRASVVARLPHLVSGVLLNNPGDAPRAREELERARLLPCAAVAVGATAAVAEEGAAPGVDFVVPPNPAMLDEAAAEQVRVELDRETRDRAEALETLGAALDADRALLARLQAWRAQHPVGELDALGEAAESARTAVAATAREADAADAEITALDDRADRLEQEAPLLDAAAASARARAAALAAVLAEVRRRPELDEQVRAATAGVERAEAGAARARGEAAAARREAEEARRRRDRQRTVADNSRTELADLPVDGADIDAEADGPAADAPALGVLRAEYRNAEAAYAAAEVDADLRGRLGEAERAARAAHAAIEELPDAARAVADALLRSPDAADPASRRSATAQARDAFTRCAEQLREAAAELALAKKEAGRFTAPTGAGDGPIEPYGEPEDVEHGRELVERAEQDARSAAARTADARAAAAAAESAHRAAESSAQGFRHVVAGLDDAFLEGGAEPGYASPFPDDVDAALARWKDARAAVRDAARVRAAADKEVRSAVDAVAQFAQEARFSGVTSPVRSHLLGVARTDMPGLAGDWERALRPRLRSLEDDLANIGRHRSGIVTRLQGMVGEALRTLRLAQRLSELPDGLSDWSGQQFLRIRFDELTDAALLHELGEVVDRTAHERSGTARERRDGMSLLLRGVRAAMPKGVRVEMLKPDAVLRTERLRVSEIRDVFSGGQQLTAAIVLYCTMAALRAHQRGQGRRPHAGVLFLDNPIGRASAGYLLELQFGVARALGVQLIYTTGLFDAGALSAFPLIIRLRNDADLRAGRKYLSVDDRVARRLTELGAPDGTGQVAATRVFRRPEPVAP</sequence>
<reference evidence="3 4" key="1">
    <citation type="submission" date="2019-06" db="EMBL/GenBank/DDBJ databases">
        <title>Sequencing the genomes of 1000 actinobacteria strains.</title>
        <authorList>
            <person name="Klenk H.-P."/>
        </authorList>
    </citation>
    <scope>NUCLEOTIDE SEQUENCE [LARGE SCALE GENOMIC DNA]</scope>
    <source>
        <strain evidence="3 4">DSM 45301</strain>
    </source>
</reference>